<dbReference type="VEuPathDB" id="MicrosporidiaDB:EDEG_01203"/>
<gene>
    <name evidence="1" type="ORF">EDEG_01203</name>
</gene>
<dbReference type="HOGENOM" id="CLU_1481962_0_0_1"/>
<dbReference type="EMBL" id="AFBI03000016">
    <property type="protein sequence ID" value="EJW04589.1"/>
    <property type="molecule type" value="Genomic_DNA"/>
</dbReference>
<dbReference type="Proteomes" id="UP000003163">
    <property type="component" value="Unassembled WGS sequence"/>
</dbReference>
<comment type="caution">
    <text evidence="1">The sequence shown here is derived from an EMBL/GenBank/DDBJ whole genome shotgun (WGS) entry which is preliminary data.</text>
</comment>
<name>J9DAT6_EDHAE</name>
<reference evidence="1 2" key="1">
    <citation type="submission" date="2011-08" db="EMBL/GenBank/DDBJ databases">
        <authorList>
            <person name="Liu Z.J."/>
            <person name="Shi F.L."/>
            <person name="Lu J.Q."/>
            <person name="Li M."/>
            <person name="Wang Z.L."/>
        </authorList>
    </citation>
    <scope>NUCLEOTIDE SEQUENCE [LARGE SCALE GENOMIC DNA]</scope>
    <source>
        <strain evidence="1 2">USNM 41457</strain>
    </source>
</reference>
<dbReference type="InParanoid" id="J9DAT6"/>
<organism evidence="1 2">
    <name type="scientific">Edhazardia aedis (strain USNM 41457)</name>
    <name type="common">Microsporidian parasite</name>
    <dbReference type="NCBI Taxonomy" id="1003232"/>
    <lineage>
        <taxon>Eukaryota</taxon>
        <taxon>Fungi</taxon>
        <taxon>Fungi incertae sedis</taxon>
        <taxon>Microsporidia</taxon>
        <taxon>Edhazardia</taxon>
    </lineage>
</organism>
<protein>
    <submittedName>
        <fullName evidence="1">Uncharacterized protein</fullName>
    </submittedName>
</protein>
<accession>J9DAT6</accession>
<reference evidence="2" key="2">
    <citation type="submission" date="2015-07" db="EMBL/GenBank/DDBJ databases">
        <title>Contrasting host-pathogen interactions and genome evolution in two generalist and specialist microsporidian pathogens of mosquitoes.</title>
        <authorList>
            <consortium name="The Broad Institute Genomics Platform"/>
            <consortium name="The Broad Institute Genome Sequencing Center for Infectious Disease"/>
            <person name="Cuomo C.A."/>
            <person name="Sanscrainte N.D."/>
            <person name="Goldberg J.M."/>
            <person name="Heiman D."/>
            <person name="Young S."/>
            <person name="Zeng Q."/>
            <person name="Becnel J.J."/>
            <person name="Birren B.W."/>
        </authorList>
    </citation>
    <scope>NUCLEOTIDE SEQUENCE [LARGE SCALE GENOMIC DNA]</scope>
    <source>
        <strain evidence="2">USNM 41457</strain>
    </source>
</reference>
<evidence type="ECO:0000313" key="1">
    <source>
        <dbReference type="EMBL" id="EJW04589.1"/>
    </source>
</evidence>
<proteinExistence type="predicted"/>
<evidence type="ECO:0000313" key="2">
    <source>
        <dbReference type="Proteomes" id="UP000003163"/>
    </source>
</evidence>
<keyword evidence="2" id="KW-1185">Reference proteome</keyword>
<dbReference type="AlphaFoldDB" id="J9DAT6"/>
<sequence length="182" mass="21521">MYTLEVIICMLTVFSCKKDMDVHPINTIKPLTLSQMRPERDPCKKKPHQFCGTKNVDTKELNLLNEMKSKNLLLKKPSVAKQKVNSMRVYNMNMLKENNVVDKKYRKNFEYLKFENPLICDVKSSFNSADNEYTRRLMMILNDNKKIVDKNISFENKSKMEENERIDNIKRCKTEISRINSL</sequence>